<organism evidence="2 3">
    <name type="scientific">Arabis nemorensis</name>
    <dbReference type="NCBI Taxonomy" id="586526"/>
    <lineage>
        <taxon>Eukaryota</taxon>
        <taxon>Viridiplantae</taxon>
        <taxon>Streptophyta</taxon>
        <taxon>Embryophyta</taxon>
        <taxon>Tracheophyta</taxon>
        <taxon>Spermatophyta</taxon>
        <taxon>Magnoliopsida</taxon>
        <taxon>eudicotyledons</taxon>
        <taxon>Gunneridae</taxon>
        <taxon>Pentapetalae</taxon>
        <taxon>rosids</taxon>
        <taxon>malvids</taxon>
        <taxon>Brassicales</taxon>
        <taxon>Brassicaceae</taxon>
        <taxon>Arabideae</taxon>
        <taxon>Arabis</taxon>
    </lineage>
</organism>
<gene>
    <name evidence="2" type="ORF">ANE_LOCUS12890</name>
</gene>
<accession>A0A565BLG7</accession>
<dbReference type="AlphaFoldDB" id="A0A565BLG7"/>
<evidence type="ECO:0000313" key="2">
    <source>
        <dbReference type="EMBL" id="VVB02446.1"/>
    </source>
</evidence>
<dbReference type="EMBL" id="CABITT030000004">
    <property type="protein sequence ID" value="VVB02446.1"/>
    <property type="molecule type" value="Genomic_DNA"/>
</dbReference>
<name>A0A565BLG7_9BRAS</name>
<sequence>MVSKTNDEESRKTNQTILGFIHMLGLFVSTLSRSNIFLFLPLVIMMKAVGISASDVHYLKS</sequence>
<keyword evidence="1" id="KW-1133">Transmembrane helix</keyword>
<keyword evidence="1" id="KW-0472">Membrane</keyword>
<dbReference type="Proteomes" id="UP000489600">
    <property type="component" value="Unassembled WGS sequence"/>
</dbReference>
<keyword evidence="3" id="KW-1185">Reference proteome</keyword>
<keyword evidence="1" id="KW-0812">Transmembrane</keyword>
<feature type="transmembrane region" description="Helical" evidence="1">
    <location>
        <begin position="20"/>
        <end position="44"/>
    </location>
</feature>
<evidence type="ECO:0000256" key="1">
    <source>
        <dbReference type="SAM" id="Phobius"/>
    </source>
</evidence>
<proteinExistence type="predicted"/>
<protein>
    <submittedName>
        <fullName evidence="2">Uncharacterized protein</fullName>
    </submittedName>
</protein>
<reference evidence="2" key="1">
    <citation type="submission" date="2019-07" db="EMBL/GenBank/DDBJ databases">
        <authorList>
            <person name="Dittberner H."/>
        </authorList>
    </citation>
    <scope>NUCLEOTIDE SEQUENCE [LARGE SCALE GENOMIC DNA]</scope>
</reference>
<comment type="caution">
    <text evidence="2">The sequence shown here is derived from an EMBL/GenBank/DDBJ whole genome shotgun (WGS) entry which is preliminary data.</text>
</comment>
<evidence type="ECO:0000313" key="3">
    <source>
        <dbReference type="Proteomes" id="UP000489600"/>
    </source>
</evidence>